<evidence type="ECO:0000256" key="5">
    <source>
        <dbReference type="ARBA" id="ARBA00022692"/>
    </source>
</evidence>
<keyword evidence="6 8" id="KW-1133">Transmembrane helix</keyword>
<evidence type="ECO:0000256" key="7">
    <source>
        <dbReference type="ARBA" id="ARBA00023136"/>
    </source>
</evidence>
<feature type="transmembrane region" description="Helical" evidence="8">
    <location>
        <begin position="338"/>
        <end position="357"/>
    </location>
</feature>
<dbReference type="AlphaFoldDB" id="A0A7V7RLV5"/>
<keyword evidence="7 8" id="KW-0472">Membrane</keyword>
<dbReference type="Pfam" id="PF03845">
    <property type="entry name" value="Spore_permease"/>
    <property type="match status" value="1"/>
</dbReference>
<dbReference type="PANTHER" id="PTHR34975">
    <property type="entry name" value="SPORE GERMINATION PROTEIN A2"/>
    <property type="match status" value="1"/>
</dbReference>
<feature type="transmembrane region" description="Helical" evidence="8">
    <location>
        <begin position="222"/>
        <end position="242"/>
    </location>
</feature>
<feature type="transmembrane region" description="Helical" evidence="8">
    <location>
        <begin position="189"/>
        <end position="210"/>
    </location>
</feature>
<evidence type="ECO:0000256" key="4">
    <source>
        <dbReference type="ARBA" id="ARBA00022544"/>
    </source>
</evidence>
<keyword evidence="4" id="KW-0309">Germination</keyword>
<dbReference type="PANTHER" id="PTHR34975:SF2">
    <property type="entry name" value="SPORE GERMINATION PROTEIN A2"/>
    <property type="match status" value="1"/>
</dbReference>
<evidence type="ECO:0000256" key="2">
    <source>
        <dbReference type="ARBA" id="ARBA00007998"/>
    </source>
</evidence>
<evidence type="ECO:0000256" key="6">
    <source>
        <dbReference type="ARBA" id="ARBA00022989"/>
    </source>
</evidence>
<feature type="transmembrane region" description="Helical" evidence="8">
    <location>
        <begin position="85"/>
        <end position="103"/>
    </location>
</feature>
<comment type="subcellular location">
    <subcellularLocation>
        <location evidence="1">Membrane</location>
        <topology evidence="1">Multi-pass membrane protein</topology>
    </subcellularLocation>
</comment>
<dbReference type="Gene3D" id="1.20.1740.10">
    <property type="entry name" value="Amino acid/polyamine transporter I"/>
    <property type="match status" value="1"/>
</dbReference>
<feature type="transmembrane region" description="Helical" evidence="8">
    <location>
        <begin position="123"/>
        <end position="142"/>
    </location>
</feature>
<keyword evidence="3" id="KW-0813">Transport</keyword>
<evidence type="ECO:0000256" key="3">
    <source>
        <dbReference type="ARBA" id="ARBA00022448"/>
    </source>
</evidence>
<feature type="transmembrane region" description="Helical" evidence="8">
    <location>
        <begin position="149"/>
        <end position="169"/>
    </location>
</feature>
<name>A0A7V7RLV5_9BACI</name>
<dbReference type="GO" id="GO:0009847">
    <property type="term" value="P:spore germination"/>
    <property type="evidence" value="ECO:0007669"/>
    <property type="project" value="InterPro"/>
</dbReference>
<comment type="similarity">
    <text evidence="2">Belongs to the amino acid-polyamine-organocation (APC) superfamily. Spore germination protein (SGP) (TC 2.A.3.9) family.</text>
</comment>
<evidence type="ECO:0000256" key="1">
    <source>
        <dbReference type="ARBA" id="ARBA00004141"/>
    </source>
</evidence>
<gene>
    <name evidence="9" type="ORF">F7732_12325</name>
</gene>
<comment type="caution">
    <text evidence="9">The sequence shown here is derived from an EMBL/GenBank/DDBJ whole genome shotgun (WGS) entry which is preliminary data.</text>
</comment>
<feature type="transmembrane region" description="Helical" evidence="8">
    <location>
        <begin position="308"/>
        <end position="326"/>
    </location>
</feature>
<keyword evidence="5 8" id="KW-0812">Transmembrane</keyword>
<feature type="transmembrane region" description="Helical" evidence="8">
    <location>
        <begin position="12"/>
        <end position="33"/>
    </location>
</feature>
<protein>
    <submittedName>
        <fullName evidence="9">GerAB/ArcD/ProY family transporter</fullName>
    </submittedName>
</protein>
<evidence type="ECO:0000313" key="9">
    <source>
        <dbReference type="EMBL" id="KAB2332861.1"/>
    </source>
</evidence>
<evidence type="ECO:0000256" key="8">
    <source>
        <dbReference type="SAM" id="Phobius"/>
    </source>
</evidence>
<feature type="transmembrane region" description="Helical" evidence="8">
    <location>
        <begin position="45"/>
        <end position="64"/>
    </location>
</feature>
<dbReference type="InterPro" id="IPR004761">
    <property type="entry name" value="Spore_GerAB"/>
</dbReference>
<dbReference type="Proteomes" id="UP000441354">
    <property type="component" value="Unassembled WGS sequence"/>
</dbReference>
<dbReference type="RefSeq" id="WP_151574239.1">
    <property type="nucleotide sequence ID" value="NZ_WBOT01000003.1"/>
</dbReference>
<dbReference type="OrthoDB" id="2380240at2"/>
<evidence type="ECO:0000313" key="10">
    <source>
        <dbReference type="Proteomes" id="UP000441354"/>
    </source>
</evidence>
<dbReference type="GO" id="GO:0016020">
    <property type="term" value="C:membrane"/>
    <property type="evidence" value="ECO:0007669"/>
    <property type="project" value="UniProtKB-SubCell"/>
</dbReference>
<reference evidence="9 10" key="1">
    <citation type="journal article" date="2014" name="Arch. Microbiol.">
        <title>Bacillus mesophilum sp. nov., strain IITR-54T, a novel 4-chlorobiphenyl dechlorinating bacterium.</title>
        <authorList>
            <person name="Manickam N."/>
            <person name="Singh N.K."/>
            <person name="Bajaj A."/>
            <person name="Kumar R.M."/>
            <person name="Kaur G."/>
            <person name="Kaur N."/>
            <person name="Bala M."/>
            <person name="Kumar A."/>
            <person name="Mayilraj S."/>
        </authorList>
    </citation>
    <scope>NUCLEOTIDE SEQUENCE [LARGE SCALE GENOMIC DNA]</scope>
    <source>
        <strain evidence="9 10">IITR-54</strain>
    </source>
</reference>
<accession>A0A7V7RLV5</accession>
<sequence length="363" mass="41478">MASQPVPERLQISPFLVFYLVMSMQVGIGVLGFQRIIANYAGYDGWISIIIAGFVIHGVMWAIYKIAETVDGDIVTAHEYFAGRFLGRILSSVFILYFMLYMLTVMRTYIEVIQTWIFPEMGTFWYALGFLILCVYIVSGGFRTVTGVAFFGLVLPAYLVLTFGFTFKFSDFTSLLPVWDHSIKDIVMGSYAMSLSYIGFEIVLFIYPFIKNPGQSKKWAHLAILTTTLLYVVLAIMTFGYFSEGQLQKNIWATLSIWQITRFPFVERFEYIGIANWNLIILPNICISLWAASRILKRLFHVQQRKGILFIAGIIVILCSLFQTRSSINILNDYTGKIGFFINFIYLPMLLAAVKIAKKVKKQ</sequence>
<dbReference type="NCBIfam" id="TIGR00912">
    <property type="entry name" value="2A0309"/>
    <property type="match status" value="1"/>
</dbReference>
<proteinExistence type="inferred from homology"/>
<feature type="transmembrane region" description="Helical" evidence="8">
    <location>
        <begin position="274"/>
        <end position="296"/>
    </location>
</feature>
<keyword evidence="10" id="KW-1185">Reference proteome</keyword>
<organism evidence="9 10">
    <name type="scientific">Bacillus mesophilum</name>
    <dbReference type="NCBI Taxonomy" id="1071718"/>
    <lineage>
        <taxon>Bacteria</taxon>
        <taxon>Bacillati</taxon>
        <taxon>Bacillota</taxon>
        <taxon>Bacilli</taxon>
        <taxon>Bacillales</taxon>
        <taxon>Bacillaceae</taxon>
        <taxon>Bacillus</taxon>
    </lineage>
</organism>
<dbReference type="EMBL" id="WBOT01000003">
    <property type="protein sequence ID" value="KAB2332861.1"/>
    <property type="molecule type" value="Genomic_DNA"/>
</dbReference>